<protein>
    <recommendedName>
        <fullName evidence="2">DNA ligase (ATP)</fullName>
        <ecNumber evidence="2">6.5.1.1</ecNumber>
    </recommendedName>
</protein>
<comment type="similarity">
    <text evidence="1">Belongs to the ATP-dependent DNA ligase family.</text>
</comment>
<dbReference type="EMBL" id="QJKK01000023">
    <property type="protein sequence ID" value="RAL20847.1"/>
    <property type="molecule type" value="Genomic_DNA"/>
</dbReference>
<dbReference type="EC" id="6.5.1.1" evidence="2"/>
<dbReference type="InterPro" id="IPR012310">
    <property type="entry name" value="DNA_ligase_ATP-dep_cent"/>
</dbReference>
<dbReference type="Pfam" id="PF01068">
    <property type="entry name" value="DNA_ligase_A_M"/>
    <property type="match status" value="1"/>
</dbReference>
<gene>
    <name evidence="6" type="ORF">DL897_17595</name>
</gene>
<sequence>MNPIIPMEPKSSPLIPEGKEWIAQVKWDGVRILTYYDGQKVSLFNRKRNERTFHYPEIIDIQSYCNADSVILDGEMIALGADGKPSFHEVMRRDGIRRMEKVAQIQRKIPVTYMIFDVIFRNGQWLNQYSLGERIEILSQIIKPNNQIQLISSHDDGQALFTVIQEHDMEGIVMKKVDSPYLIGKKNDLWLKIKNYRDLNAAIGGFTLKDGIINAILLGLYNDEGELWYIGHTGTGKLSHQDWSELTAKLKPTQIKERPFINKPARNSDAYWVQPTLVAKIRYAEWTEGHSLRQPSIQGFVDIPVYQCRFNQKMVRSG</sequence>
<dbReference type="InterPro" id="IPR050191">
    <property type="entry name" value="ATP-dep_DNA_ligase"/>
</dbReference>
<dbReference type="PROSITE" id="PS00697">
    <property type="entry name" value="DNA_LIGASE_A1"/>
    <property type="match status" value="1"/>
</dbReference>
<dbReference type="SUPFAM" id="SSF50249">
    <property type="entry name" value="Nucleic acid-binding proteins"/>
    <property type="match status" value="1"/>
</dbReference>
<dbReference type="GO" id="GO:0005524">
    <property type="term" value="F:ATP binding"/>
    <property type="evidence" value="ECO:0007669"/>
    <property type="project" value="InterPro"/>
</dbReference>
<dbReference type="Gene3D" id="3.30.470.30">
    <property type="entry name" value="DNA ligase/mRNA capping enzyme"/>
    <property type="match status" value="1"/>
</dbReference>
<dbReference type="CDD" id="cd07971">
    <property type="entry name" value="OBF_DNA_ligase_LigD"/>
    <property type="match status" value="1"/>
</dbReference>
<evidence type="ECO:0000256" key="1">
    <source>
        <dbReference type="ARBA" id="ARBA00007572"/>
    </source>
</evidence>
<reference evidence="6 7" key="2">
    <citation type="submission" date="2018-06" db="EMBL/GenBank/DDBJ databases">
        <authorList>
            <person name="Zhirakovskaya E."/>
        </authorList>
    </citation>
    <scope>NUCLEOTIDE SEQUENCE [LARGE SCALE GENOMIC DNA]</scope>
    <source>
        <strain evidence="6 7">FBKL4.011</strain>
    </source>
</reference>
<proteinExistence type="inferred from homology"/>
<organism evidence="6 7">
    <name type="scientific">Thermoflavimicrobium daqui</name>
    <dbReference type="NCBI Taxonomy" id="2137476"/>
    <lineage>
        <taxon>Bacteria</taxon>
        <taxon>Bacillati</taxon>
        <taxon>Bacillota</taxon>
        <taxon>Bacilli</taxon>
        <taxon>Bacillales</taxon>
        <taxon>Thermoactinomycetaceae</taxon>
        <taxon>Thermoflavimicrobium</taxon>
    </lineage>
</organism>
<dbReference type="Proteomes" id="UP000251213">
    <property type="component" value="Unassembled WGS sequence"/>
</dbReference>
<feature type="domain" description="ATP-dependent DNA ligase family profile" evidence="5">
    <location>
        <begin position="104"/>
        <end position="226"/>
    </location>
</feature>
<dbReference type="AlphaFoldDB" id="A0A364K0I3"/>
<dbReference type="InterPro" id="IPR016059">
    <property type="entry name" value="DNA_ligase_ATP-dep_CS"/>
</dbReference>
<dbReference type="InterPro" id="IPR012309">
    <property type="entry name" value="DNA_ligase_ATP-dep_C"/>
</dbReference>
<dbReference type="GO" id="GO:0006281">
    <property type="term" value="P:DNA repair"/>
    <property type="evidence" value="ECO:0007669"/>
    <property type="project" value="InterPro"/>
</dbReference>
<name>A0A364K0I3_9BACL</name>
<dbReference type="PANTHER" id="PTHR45674:SF4">
    <property type="entry name" value="DNA LIGASE 1"/>
    <property type="match status" value="1"/>
</dbReference>
<dbReference type="InterPro" id="IPR012340">
    <property type="entry name" value="NA-bd_OB-fold"/>
</dbReference>
<evidence type="ECO:0000256" key="3">
    <source>
        <dbReference type="ARBA" id="ARBA00022598"/>
    </source>
</evidence>
<dbReference type="GO" id="GO:0006310">
    <property type="term" value="P:DNA recombination"/>
    <property type="evidence" value="ECO:0007669"/>
    <property type="project" value="InterPro"/>
</dbReference>
<dbReference type="GO" id="GO:0003910">
    <property type="term" value="F:DNA ligase (ATP) activity"/>
    <property type="evidence" value="ECO:0007669"/>
    <property type="project" value="UniProtKB-EC"/>
</dbReference>
<reference evidence="6 7" key="1">
    <citation type="submission" date="2018-06" db="EMBL/GenBank/DDBJ databases">
        <title>Thermoflavimicrobium daqus sp. nov., a thermophilic microbe isolated from Moutai-flavour Daqu.</title>
        <authorList>
            <person name="Wang X."/>
            <person name="Zhou H."/>
        </authorList>
    </citation>
    <scope>NUCLEOTIDE SEQUENCE [LARGE SCALE GENOMIC DNA]</scope>
    <source>
        <strain evidence="6 7">FBKL4.011</strain>
    </source>
</reference>
<dbReference type="RefSeq" id="WP_113660420.1">
    <property type="nucleotide sequence ID" value="NZ_KZ845685.1"/>
</dbReference>
<evidence type="ECO:0000256" key="4">
    <source>
        <dbReference type="ARBA" id="ARBA00034003"/>
    </source>
</evidence>
<accession>A0A364K0I3</accession>
<dbReference type="CDD" id="cd07906">
    <property type="entry name" value="Adenylation_DNA_ligase_LigD_LigC"/>
    <property type="match status" value="1"/>
</dbReference>
<dbReference type="PROSITE" id="PS50160">
    <property type="entry name" value="DNA_LIGASE_A3"/>
    <property type="match status" value="1"/>
</dbReference>
<dbReference type="Gene3D" id="2.40.50.140">
    <property type="entry name" value="Nucleic acid-binding proteins"/>
    <property type="match status" value="1"/>
</dbReference>
<evidence type="ECO:0000259" key="5">
    <source>
        <dbReference type="PROSITE" id="PS50160"/>
    </source>
</evidence>
<dbReference type="SUPFAM" id="SSF56091">
    <property type="entry name" value="DNA ligase/mRNA capping enzyme, catalytic domain"/>
    <property type="match status" value="1"/>
</dbReference>
<evidence type="ECO:0000313" key="7">
    <source>
        <dbReference type="Proteomes" id="UP000251213"/>
    </source>
</evidence>
<evidence type="ECO:0000313" key="6">
    <source>
        <dbReference type="EMBL" id="RAL20847.1"/>
    </source>
</evidence>
<comment type="catalytic activity">
    <reaction evidence="4">
        <text>ATP + (deoxyribonucleotide)n-3'-hydroxyl + 5'-phospho-(deoxyribonucleotide)m = (deoxyribonucleotide)n+m + AMP + diphosphate.</text>
        <dbReference type="EC" id="6.5.1.1"/>
    </reaction>
</comment>
<comment type="caution">
    <text evidence="6">The sequence shown here is derived from an EMBL/GenBank/DDBJ whole genome shotgun (WGS) entry which is preliminary data.</text>
</comment>
<dbReference type="OrthoDB" id="9802472at2"/>
<keyword evidence="3 6" id="KW-0436">Ligase</keyword>
<dbReference type="PANTHER" id="PTHR45674">
    <property type="entry name" value="DNA LIGASE 1/3 FAMILY MEMBER"/>
    <property type="match status" value="1"/>
</dbReference>
<keyword evidence="7" id="KW-1185">Reference proteome</keyword>
<dbReference type="Pfam" id="PF04679">
    <property type="entry name" value="DNA_ligase_A_C"/>
    <property type="match status" value="1"/>
</dbReference>
<evidence type="ECO:0000256" key="2">
    <source>
        <dbReference type="ARBA" id="ARBA00012727"/>
    </source>
</evidence>